<dbReference type="SUPFAM" id="SSF55073">
    <property type="entry name" value="Nucleotide cyclase"/>
    <property type="match status" value="1"/>
</dbReference>
<reference evidence="4 5" key="1">
    <citation type="submission" date="2017-05" db="EMBL/GenBank/DDBJ databases">
        <authorList>
            <person name="Varghese N."/>
            <person name="Submissions S."/>
        </authorList>
    </citation>
    <scope>NUCLEOTIDE SEQUENCE [LARGE SCALE GENOMIC DNA]</scope>
    <source>
        <strain evidence="4 5">DSM 26001</strain>
    </source>
</reference>
<dbReference type="Pfam" id="PF00563">
    <property type="entry name" value="EAL"/>
    <property type="match status" value="1"/>
</dbReference>
<dbReference type="InterPro" id="IPR013656">
    <property type="entry name" value="PAS_4"/>
</dbReference>
<dbReference type="Gene3D" id="3.30.70.270">
    <property type="match status" value="1"/>
</dbReference>
<evidence type="ECO:0000313" key="4">
    <source>
        <dbReference type="EMBL" id="SMP58187.1"/>
    </source>
</evidence>
<dbReference type="PROSITE" id="PS50883">
    <property type="entry name" value="EAL"/>
    <property type="match status" value="1"/>
</dbReference>
<dbReference type="PANTHER" id="PTHR44757:SF2">
    <property type="entry name" value="BIOFILM ARCHITECTURE MAINTENANCE PROTEIN MBAA"/>
    <property type="match status" value="1"/>
</dbReference>
<dbReference type="CDD" id="cd01948">
    <property type="entry name" value="EAL"/>
    <property type="match status" value="1"/>
</dbReference>
<dbReference type="CDD" id="cd12914">
    <property type="entry name" value="PDC1_DGC_like"/>
    <property type="match status" value="1"/>
</dbReference>
<keyword evidence="5" id="KW-1185">Reference proteome</keyword>
<dbReference type="SUPFAM" id="SSF55785">
    <property type="entry name" value="PYP-like sensor domain (PAS domain)"/>
    <property type="match status" value="1"/>
</dbReference>
<feature type="transmembrane region" description="Helical" evidence="1">
    <location>
        <begin position="259"/>
        <end position="278"/>
    </location>
</feature>
<keyword evidence="1" id="KW-0472">Membrane</keyword>
<dbReference type="PANTHER" id="PTHR44757">
    <property type="entry name" value="DIGUANYLATE CYCLASE DGCP"/>
    <property type="match status" value="1"/>
</dbReference>
<dbReference type="Gene3D" id="3.30.450.20">
    <property type="entry name" value="PAS domain"/>
    <property type="match status" value="2"/>
</dbReference>
<feature type="domain" description="GGDEF" evidence="3">
    <location>
        <begin position="481"/>
        <end position="615"/>
    </location>
</feature>
<dbReference type="SUPFAM" id="SSF141868">
    <property type="entry name" value="EAL domain-like"/>
    <property type="match status" value="1"/>
</dbReference>
<evidence type="ECO:0000313" key="5">
    <source>
        <dbReference type="Proteomes" id="UP001158049"/>
    </source>
</evidence>
<protein>
    <submittedName>
        <fullName evidence="4">Diguanylate cyclase (GGDEF) domain-containing protein</fullName>
    </submittedName>
</protein>
<feature type="transmembrane region" description="Helical" evidence="1">
    <location>
        <begin position="290"/>
        <end position="312"/>
    </location>
</feature>
<evidence type="ECO:0000256" key="1">
    <source>
        <dbReference type="SAM" id="Phobius"/>
    </source>
</evidence>
<evidence type="ECO:0000259" key="3">
    <source>
        <dbReference type="PROSITE" id="PS50887"/>
    </source>
</evidence>
<dbReference type="Pfam" id="PF00990">
    <property type="entry name" value="GGDEF"/>
    <property type="match status" value="1"/>
</dbReference>
<dbReference type="CDD" id="cd01949">
    <property type="entry name" value="GGDEF"/>
    <property type="match status" value="1"/>
</dbReference>
<evidence type="ECO:0000259" key="2">
    <source>
        <dbReference type="PROSITE" id="PS50883"/>
    </source>
</evidence>
<accession>A0ABY1Q3J2</accession>
<dbReference type="InterPro" id="IPR052155">
    <property type="entry name" value="Biofilm_reg_signaling"/>
</dbReference>
<dbReference type="SMART" id="SM00052">
    <property type="entry name" value="EAL"/>
    <property type="match status" value="1"/>
</dbReference>
<dbReference type="InterPro" id="IPR000160">
    <property type="entry name" value="GGDEF_dom"/>
</dbReference>
<dbReference type="EMBL" id="FXUL01000005">
    <property type="protein sequence ID" value="SMP58187.1"/>
    <property type="molecule type" value="Genomic_DNA"/>
</dbReference>
<comment type="caution">
    <text evidence="4">The sequence shown here is derived from an EMBL/GenBank/DDBJ whole genome shotgun (WGS) entry which is preliminary data.</text>
</comment>
<feature type="domain" description="EAL" evidence="2">
    <location>
        <begin position="624"/>
        <end position="878"/>
    </location>
</feature>
<sequence>MAMLARRLDYLRGNLKLLFLCPCLVLLTGAVAWAIMASMLAEENAALRAATERDAVILSRQYARELERTVSHLDQIALGFKYQWERACDAAALAPQVSTGVYPPDERLYILLVDRDGRVLHATLDKADAVDLSGRDYFKAHKAGGTQGLLISGPLRGRVTGRDAMVFSRRVNAADGGFAGLVLVSVESGYLAPLLDGRALRPGDFLLACSAAGVIHAQQADGQAAGAGRASSPPAGGCAPDAAGAAGEPPHFLARSSAGGYPLTAVAGLSAASAMAPWMAMQARFAQVKLGVAALLALLGVAGMAITARLLWRRLQAEEVKNTYRMAVDAAREGFYMVRPVHDAAGAIVDFEVADCNQRGASYYGLDRGQLLGRRFGSFAYPGAYVQEVIRLFAGAMETGYHEDEFQAPDSSPLQPRWLHRRLMRSQDGLAVTLRDISDLKAQEQMLSRLANEDQLTGLPNRNWLAGYLPDALAAARAGGERLGLLLVDLDNFKDINDALGLAVGDALLQSVAQRLRERLPAGHCLARLGGDEFAVVMPAAGCREQAAQATAAMLEALDAPIELADGSRHAVRASIGGSMFPEDGGSADTLQRHADIALYEAKARARGSFLFFHAEFSERLLLRLEREQALRAAIARDEFVLHYQPRVDAMTGELRSMEALVRWQHPQRGVVPPLEFIETAERTGMIVALGELVIMKACAQIAAWQAQDLRLVPVSINVSPRQFSEKSLGPMFAEQIALHRIDASLVEVEVTESGIMADTDEIAANLALLEQLGIRLLVDDFGTGYASLSQLQRLRLDGLKVDRSFTTALARGREGEVFYRAIVSMAHALGMSVVAEGVETAAELQVLQKLGCDEIQGYLVSRPVPADEVAALMERRYLFPHKAAA</sequence>
<keyword evidence="1" id="KW-0812">Transmembrane</keyword>
<organism evidence="4 5">
    <name type="scientific">Noviherbaspirillum suwonense</name>
    <dbReference type="NCBI Taxonomy" id="1224511"/>
    <lineage>
        <taxon>Bacteria</taxon>
        <taxon>Pseudomonadati</taxon>
        <taxon>Pseudomonadota</taxon>
        <taxon>Betaproteobacteria</taxon>
        <taxon>Burkholderiales</taxon>
        <taxon>Oxalobacteraceae</taxon>
        <taxon>Noviherbaspirillum</taxon>
    </lineage>
</organism>
<name>A0ABY1Q3J2_9BURK</name>
<dbReference type="Gene3D" id="3.20.20.450">
    <property type="entry name" value="EAL domain"/>
    <property type="match status" value="1"/>
</dbReference>
<gene>
    <name evidence="4" type="ORF">SAMN06295970_105222</name>
</gene>
<keyword evidence="1" id="KW-1133">Transmembrane helix</keyword>
<dbReference type="InterPro" id="IPR043128">
    <property type="entry name" value="Rev_trsase/Diguanyl_cyclase"/>
</dbReference>
<proteinExistence type="predicted"/>
<dbReference type="InterPro" id="IPR001633">
    <property type="entry name" value="EAL_dom"/>
</dbReference>
<dbReference type="InterPro" id="IPR035965">
    <property type="entry name" value="PAS-like_dom_sf"/>
</dbReference>
<dbReference type="Proteomes" id="UP001158049">
    <property type="component" value="Unassembled WGS sequence"/>
</dbReference>
<dbReference type="NCBIfam" id="TIGR00254">
    <property type="entry name" value="GGDEF"/>
    <property type="match status" value="1"/>
</dbReference>
<dbReference type="InterPro" id="IPR035919">
    <property type="entry name" value="EAL_sf"/>
</dbReference>
<dbReference type="Pfam" id="PF08448">
    <property type="entry name" value="PAS_4"/>
    <property type="match status" value="1"/>
</dbReference>
<dbReference type="InterPro" id="IPR029787">
    <property type="entry name" value="Nucleotide_cyclase"/>
</dbReference>
<dbReference type="PROSITE" id="PS50887">
    <property type="entry name" value="GGDEF"/>
    <property type="match status" value="1"/>
</dbReference>
<dbReference type="SMART" id="SM00267">
    <property type="entry name" value="GGDEF"/>
    <property type="match status" value="1"/>
</dbReference>